<sequence>MSEVMQALRDSDDPLENDLAIVFDYWQENKRYQGLRAGLGYEPRDINRLGSIKVISLRVLNASAGFEQVDPEQSYEAIVLKYPERFSAEVVNAAKERLSLGTSKAQSFRAQDIKILIKTSSIDMFGAIGVPVTPEAWKGKIAEIPVLLKEHSFAEDELSKSFRSFLWLHEQEKDGERGRGLTAIIAFEAMSADRRARILDVEFLEAPLGRDFLTKHPSLVRMHKYTLTHTWPVSDIEVSDLIAASQQKALLFGQYGNSGPDLTAPPNFSAIEDTTALRQVILRRFQAAFRQALLNQRRNCCAITGTTEVEVLEAAHIVPYAAKFADRDKPENGILLRSDIHKLFDAHLVS</sequence>
<feature type="domain" description="HNH nuclease" evidence="1">
    <location>
        <begin position="301"/>
        <end position="350"/>
    </location>
</feature>
<dbReference type="AlphaFoldDB" id="A0A0F9IYB2"/>
<proteinExistence type="predicted"/>
<organism evidence="2">
    <name type="scientific">marine sediment metagenome</name>
    <dbReference type="NCBI Taxonomy" id="412755"/>
    <lineage>
        <taxon>unclassified sequences</taxon>
        <taxon>metagenomes</taxon>
        <taxon>ecological metagenomes</taxon>
    </lineage>
</organism>
<dbReference type="EMBL" id="LAZR01011324">
    <property type="protein sequence ID" value="KKM62298.1"/>
    <property type="molecule type" value="Genomic_DNA"/>
</dbReference>
<name>A0A0F9IYB2_9ZZZZ</name>
<protein>
    <recommendedName>
        <fullName evidence="1">HNH nuclease domain-containing protein</fullName>
    </recommendedName>
</protein>
<accession>A0A0F9IYB2</accession>
<gene>
    <name evidence="2" type="ORF">LCGC14_1523060</name>
</gene>
<reference evidence="2" key="1">
    <citation type="journal article" date="2015" name="Nature">
        <title>Complex archaea that bridge the gap between prokaryotes and eukaryotes.</title>
        <authorList>
            <person name="Spang A."/>
            <person name="Saw J.H."/>
            <person name="Jorgensen S.L."/>
            <person name="Zaremba-Niedzwiedzka K."/>
            <person name="Martijn J."/>
            <person name="Lind A.E."/>
            <person name="van Eijk R."/>
            <person name="Schleper C."/>
            <person name="Guy L."/>
            <person name="Ettema T.J."/>
        </authorList>
    </citation>
    <scope>NUCLEOTIDE SEQUENCE</scope>
</reference>
<evidence type="ECO:0000313" key="2">
    <source>
        <dbReference type="EMBL" id="KKM62298.1"/>
    </source>
</evidence>
<dbReference type="Pfam" id="PF13391">
    <property type="entry name" value="HNH_2"/>
    <property type="match status" value="1"/>
</dbReference>
<comment type="caution">
    <text evidence="2">The sequence shown here is derived from an EMBL/GenBank/DDBJ whole genome shotgun (WGS) entry which is preliminary data.</text>
</comment>
<evidence type="ECO:0000259" key="1">
    <source>
        <dbReference type="Pfam" id="PF13391"/>
    </source>
</evidence>
<feature type="non-terminal residue" evidence="2">
    <location>
        <position position="350"/>
    </location>
</feature>
<dbReference type="InterPro" id="IPR003615">
    <property type="entry name" value="HNH_nuc"/>
</dbReference>